<dbReference type="Gene3D" id="1.10.10.10">
    <property type="entry name" value="Winged helix-like DNA-binding domain superfamily/Winged helix DNA-binding domain"/>
    <property type="match status" value="1"/>
</dbReference>
<feature type="domain" description="HTH marR-type" evidence="4">
    <location>
        <begin position="6"/>
        <end position="138"/>
    </location>
</feature>
<evidence type="ECO:0000256" key="2">
    <source>
        <dbReference type="ARBA" id="ARBA00023125"/>
    </source>
</evidence>
<evidence type="ECO:0000256" key="1">
    <source>
        <dbReference type="ARBA" id="ARBA00023015"/>
    </source>
</evidence>
<name>A0ABU2L5A5_9ACTN</name>
<keyword evidence="3" id="KW-0804">Transcription</keyword>
<dbReference type="RefSeq" id="WP_311629624.1">
    <property type="nucleotide sequence ID" value="NZ_JAVREN010000007.1"/>
</dbReference>
<dbReference type="InterPro" id="IPR036390">
    <property type="entry name" value="WH_DNA-bd_sf"/>
</dbReference>
<proteinExistence type="predicted"/>
<dbReference type="PANTHER" id="PTHR42756:SF1">
    <property type="entry name" value="TRANSCRIPTIONAL REPRESSOR OF EMRAB OPERON"/>
    <property type="match status" value="1"/>
</dbReference>
<evidence type="ECO:0000256" key="3">
    <source>
        <dbReference type="ARBA" id="ARBA00023163"/>
    </source>
</evidence>
<evidence type="ECO:0000259" key="4">
    <source>
        <dbReference type="PROSITE" id="PS50995"/>
    </source>
</evidence>
<keyword evidence="2" id="KW-0238">DNA-binding</keyword>
<dbReference type="InterPro" id="IPR000835">
    <property type="entry name" value="HTH_MarR-typ"/>
</dbReference>
<evidence type="ECO:0000313" key="5">
    <source>
        <dbReference type="EMBL" id="MDT0306687.1"/>
    </source>
</evidence>
<dbReference type="PANTHER" id="PTHR42756">
    <property type="entry name" value="TRANSCRIPTIONAL REGULATOR, MARR"/>
    <property type="match status" value="1"/>
</dbReference>
<accession>A0ABU2L5A5</accession>
<dbReference type="Proteomes" id="UP001183388">
    <property type="component" value="Unassembled WGS sequence"/>
</dbReference>
<keyword evidence="1" id="KW-0805">Transcription regulation</keyword>
<dbReference type="SUPFAM" id="SSF46785">
    <property type="entry name" value="Winged helix' DNA-binding domain"/>
    <property type="match status" value="1"/>
</dbReference>
<dbReference type="SMART" id="SM00347">
    <property type="entry name" value="HTH_MARR"/>
    <property type="match status" value="1"/>
</dbReference>
<comment type="caution">
    <text evidence="5">The sequence shown here is derived from an EMBL/GenBank/DDBJ whole genome shotgun (WGS) entry which is preliminary data.</text>
</comment>
<reference evidence="6" key="1">
    <citation type="submission" date="2023-07" db="EMBL/GenBank/DDBJ databases">
        <title>30 novel species of actinomycetes from the DSMZ collection.</title>
        <authorList>
            <person name="Nouioui I."/>
        </authorList>
    </citation>
    <scope>NUCLEOTIDE SEQUENCE [LARGE SCALE GENOMIC DNA]</scope>
    <source>
        <strain evidence="6">DSM 44917</strain>
    </source>
</reference>
<protein>
    <submittedName>
        <fullName evidence="5">MarR family transcriptional regulator</fullName>
    </submittedName>
</protein>
<gene>
    <name evidence="5" type="ORF">RM780_06895</name>
</gene>
<evidence type="ECO:0000313" key="6">
    <source>
        <dbReference type="Proteomes" id="UP001183388"/>
    </source>
</evidence>
<dbReference type="EMBL" id="JAVREN010000007">
    <property type="protein sequence ID" value="MDT0306687.1"/>
    <property type="molecule type" value="Genomic_DNA"/>
</dbReference>
<dbReference type="InterPro" id="IPR036388">
    <property type="entry name" value="WH-like_DNA-bd_sf"/>
</dbReference>
<sequence length="149" mass="16399">MPLPVNQRIGHYIKRVEQQLVSSKQSVLRPFKINVPQYTVLLVLSQEAGLSGAALARRCMVTPQTMSSVLATLEGRGLVERRNHPVHSHILETRLTRAGRTLLNRADEAVTEVEQRLTDAFAPDETEQFLAQLERCMSALGGEPSAAAG</sequence>
<organism evidence="5 6">
    <name type="scientific">Streptomyces boetiae</name>
    <dbReference type="NCBI Taxonomy" id="3075541"/>
    <lineage>
        <taxon>Bacteria</taxon>
        <taxon>Bacillati</taxon>
        <taxon>Actinomycetota</taxon>
        <taxon>Actinomycetes</taxon>
        <taxon>Kitasatosporales</taxon>
        <taxon>Streptomycetaceae</taxon>
        <taxon>Streptomyces</taxon>
    </lineage>
</organism>
<dbReference type="PROSITE" id="PS50995">
    <property type="entry name" value="HTH_MARR_2"/>
    <property type="match status" value="1"/>
</dbReference>
<keyword evidence="6" id="KW-1185">Reference proteome</keyword>
<dbReference type="Pfam" id="PF12802">
    <property type="entry name" value="MarR_2"/>
    <property type="match status" value="1"/>
</dbReference>